<feature type="domain" description="C2H2-type" evidence="2">
    <location>
        <begin position="339"/>
        <end position="366"/>
    </location>
</feature>
<feature type="domain" description="C2H2-type" evidence="2">
    <location>
        <begin position="380"/>
        <end position="405"/>
    </location>
</feature>
<comment type="caution">
    <text evidence="3">The sequence shown here is derived from an EMBL/GenBank/DDBJ whole genome shotgun (WGS) entry which is preliminary data.</text>
</comment>
<dbReference type="EMBL" id="MU865079">
    <property type="protein sequence ID" value="KAK4458193.1"/>
    <property type="molecule type" value="Genomic_DNA"/>
</dbReference>
<reference evidence="3" key="2">
    <citation type="submission" date="2023-06" db="EMBL/GenBank/DDBJ databases">
        <authorList>
            <consortium name="Lawrence Berkeley National Laboratory"/>
            <person name="Mondo S.J."/>
            <person name="Hensen N."/>
            <person name="Bonometti L."/>
            <person name="Westerberg I."/>
            <person name="Brannstrom I.O."/>
            <person name="Guillou S."/>
            <person name="Cros-Aarteil S."/>
            <person name="Calhoun S."/>
            <person name="Haridas S."/>
            <person name="Kuo A."/>
            <person name="Pangilinan J."/>
            <person name="Riley R."/>
            <person name="Labutti K."/>
            <person name="Andreopoulos B."/>
            <person name="Lipzen A."/>
            <person name="Chen C."/>
            <person name="Yanf M."/>
            <person name="Daum C."/>
            <person name="Ng V."/>
            <person name="Clum A."/>
            <person name="Steindorff A."/>
            <person name="Ohm R."/>
            <person name="Martin F."/>
            <person name="Silar P."/>
            <person name="Natvig D."/>
            <person name="Lalanne C."/>
            <person name="Gautier V."/>
            <person name="Ament-Velasquez S.L."/>
            <person name="Kruys A."/>
            <person name="Hutchinson M.I."/>
            <person name="Powell A.J."/>
            <person name="Barry K."/>
            <person name="Miller A.N."/>
            <person name="Grigoriev I.V."/>
            <person name="Debuchy R."/>
            <person name="Gladieux P."/>
            <person name="Thoren M.H."/>
            <person name="Johannesson H."/>
        </authorList>
    </citation>
    <scope>NUCLEOTIDE SEQUENCE</scope>
    <source>
        <strain evidence="3">PSN324</strain>
    </source>
</reference>
<gene>
    <name evidence="3" type="ORF">QBC42DRAFT_186629</name>
</gene>
<organism evidence="3 4">
    <name type="scientific">Cladorrhinum samala</name>
    <dbReference type="NCBI Taxonomy" id="585594"/>
    <lineage>
        <taxon>Eukaryota</taxon>
        <taxon>Fungi</taxon>
        <taxon>Dikarya</taxon>
        <taxon>Ascomycota</taxon>
        <taxon>Pezizomycotina</taxon>
        <taxon>Sordariomycetes</taxon>
        <taxon>Sordariomycetidae</taxon>
        <taxon>Sordariales</taxon>
        <taxon>Podosporaceae</taxon>
        <taxon>Cladorrhinum</taxon>
    </lineage>
</organism>
<name>A0AAV9HC13_9PEZI</name>
<protein>
    <recommendedName>
        <fullName evidence="2">C2H2-type domain-containing protein</fullName>
    </recommendedName>
</protein>
<dbReference type="Proteomes" id="UP001321749">
    <property type="component" value="Unassembled WGS sequence"/>
</dbReference>
<proteinExistence type="predicted"/>
<evidence type="ECO:0000313" key="3">
    <source>
        <dbReference type="EMBL" id="KAK4458193.1"/>
    </source>
</evidence>
<sequence length="631" mass="69870">MSGSTAPAGNDDYGEDLLYSMACKCEQLFDTPFSGAAADKWQELRQRFAIWTSYMGVFARKSQCLDARLRKAPDIKDLVARLLDILLRSLDDGESNSLEQCQISSGLANADSALTRINHLSIDIKQASRGSIDTKVSRFASKVDLAPFVAVAQAAVSSLYPGAHELLKARLRDTMAEVYSRILFLRDRQKQLQPARHPARPAFQSALQAISEDHPVETGASDSSRMIPPQMSIPAGQSIQKPTPGLDTARSQVSTSRSRPSTLDTQQMRSRKVATQTDRALPTTRKPVSSIQIKHADYPRPQISCTEQSLKCQWCSKHFEKETSESDWRRHVDEDLKPYRCMAERCPDPHACFTSFDGWFKHMQSHGQRWHQKIFPSPGWVCPVCDSGDVYNNPQCLRSHMEGSHGGKFTESQLQSVLRQSIMERPRPPKECPLCCCAVDEEPGTSSTGRSKSPKRQKEQMREESSKMARMTLEMRHPNPHHTSASQILDTSSSDSDASSVHRARGTGNGDYAKVIARHVAAHLQLLMALAIRLSSLPDGDFKSDGDEANSHSVDIGDSEISSDSDGAGTRLSASATDADMADADVADMVNDTQETPEAVIDLSHIPRQYDELDAKDDVFFQQLVRSGAFK</sequence>
<dbReference type="PANTHER" id="PTHR35391:SF7">
    <property type="entry name" value="C2H2-TYPE DOMAIN-CONTAINING PROTEIN"/>
    <property type="match status" value="1"/>
</dbReference>
<evidence type="ECO:0000256" key="1">
    <source>
        <dbReference type="SAM" id="MobiDB-lite"/>
    </source>
</evidence>
<reference evidence="3" key="1">
    <citation type="journal article" date="2023" name="Mol. Phylogenet. Evol.">
        <title>Genome-scale phylogeny and comparative genomics of the fungal order Sordariales.</title>
        <authorList>
            <person name="Hensen N."/>
            <person name="Bonometti L."/>
            <person name="Westerberg I."/>
            <person name="Brannstrom I.O."/>
            <person name="Guillou S."/>
            <person name="Cros-Aarteil S."/>
            <person name="Calhoun S."/>
            <person name="Haridas S."/>
            <person name="Kuo A."/>
            <person name="Mondo S."/>
            <person name="Pangilinan J."/>
            <person name="Riley R."/>
            <person name="LaButti K."/>
            <person name="Andreopoulos B."/>
            <person name="Lipzen A."/>
            <person name="Chen C."/>
            <person name="Yan M."/>
            <person name="Daum C."/>
            <person name="Ng V."/>
            <person name="Clum A."/>
            <person name="Steindorff A."/>
            <person name="Ohm R.A."/>
            <person name="Martin F."/>
            <person name="Silar P."/>
            <person name="Natvig D.O."/>
            <person name="Lalanne C."/>
            <person name="Gautier V."/>
            <person name="Ament-Velasquez S.L."/>
            <person name="Kruys A."/>
            <person name="Hutchinson M.I."/>
            <person name="Powell A.J."/>
            <person name="Barry K."/>
            <person name="Miller A.N."/>
            <person name="Grigoriev I.V."/>
            <person name="Debuchy R."/>
            <person name="Gladieux P."/>
            <person name="Hiltunen Thoren M."/>
            <person name="Johannesson H."/>
        </authorList>
    </citation>
    <scope>NUCLEOTIDE SEQUENCE</scope>
    <source>
        <strain evidence="3">PSN324</strain>
    </source>
</reference>
<dbReference type="SMART" id="SM00355">
    <property type="entry name" value="ZnF_C2H2"/>
    <property type="match status" value="2"/>
</dbReference>
<evidence type="ECO:0000259" key="2">
    <source>
        <dbReference type="SMART" id="SM00355"/>
    </source>
</evidence>
<accession>A0AAV9HC13</accession>
<feature type="region of interest" description="Disordered" evidence="1">
    <location>
        <begin position="543"/>
        <end position="579"/>
    </location>
</feature>
<dbReference type="InterPro" id="IPR013087">
    <property type="entry name" value="Znf_C2H2_type"/>
</dbReference>
<feature type="region of interest" description="Disordered" evidence="1">
    <location>
        <begin position="214"/>
        <end position="290"/>
    </location>
</feature>
<feature type="compositionally biased region" description="Low complexity" evidence="1">
    <location>
        <begin position="490"/>
        <end position="499"/>
    </location>
</feature>
<evidence type="ECO:0000313" key="4">
    <source>
        <dbReference type="Proteomes" id="UP001321749"/>
    </source>
</evidence>
<feature type="compositionally biased region" description="Low complexity" evidence="1">
    <location>
        <begin position="564"/>
        <end position="579"/>
    </location>
</feature>
<feature type="non-terminal residue" evidence="3">
    <location>
        <position position="631"/>
    </location>
</feature>
<keyword evidence="4" id="KW-1185">Reference proteome</keyword>
<feature type="region of interest" description="Disordered" evidence="1">
    <location>
        <begin position="441"/>
        <end position="508"/>
    </location>
</feature>
<feature type="compositionally biased region" description="Polar residues" evidence="1">
    <location>
        <begin position="249"/>
        <end position="278"/>
    </location>
</feature>
<dbReference type="AlphaFoldDB" id="A0AAV9HC13"/>
<feature type="compositionally biased region" description="Basic and acidic residues" evidence="1">
    <location>
        <begin position="456"/>
        <end position="477"/>
    </location>
</feature>
<dbReference type="PANTHER" id="PTHR35391">
    <property type="entry name" value="C2H2-TYPE DOMAIN-CONTAINING PROTEIN-RELATED"/>
    <property type="match status" value="1"/>
</dbReference>